<dbReference type="Gene3D" id="2.130.10.10">
    <property type="entry name" value="YVTN repeat-like/Quinoprotein amine dehydrogenase"/>
    <property type="match status" value="3"/>
</dbReference>
<evidence type="ECO:0000313" key="9">
    <source>
        <dbReference type="EMBL" id="PIK41296.1"/>
    </source>
</evidence>
<evidence type="ECO:0000256" key="2">
    <source>
        <dbReference type="ARBA" id="ARBA00022517"/>
    </source>
</evidence>
<dbReference type="InterPro" id="IPR057644">
    <property type="entry name" value="Beta-prop_WDR75_2nd"/>
</dbReference>
<dbReference type="InterPro" id="IPR015943">
    <property type="entry name" value="WD40/YVTN_repeat-like_dom_sf"/>
</dbReference>
<dbReference type="SUPFAM" id="SSF50978">
    <property type="entry name" value="WD40 repeat-like"/>
    <property type="match status" value="1"/>
</dbReference>
<feature type="domain" description="WD repeat-containing protein 75 second beta-propeller" evidence="8">
    <location>
        <begin position="361"/>
        <end position="689"/>
    </location>
</feature>
<dbReference type="AlphaFoldDB" id="A0A2G8JZW3"/>
<dbReference type="SMART" id="SM00320">
    <property type="entry name" value="WD40"/>
    <property type="match status" value="6"/>
</dbReference>
<feature type="non-terminal residue" evidence="9">
    <location>
        <position position="787"/>
    </location>
</feature>
<accession>A0A2G8JZW3</accession>
<dbReference type="Proteomes" id="UP000230750">
    <property type="component" value="Unassembled WGS sequence"/>
</dbReference>
<comment type="subcellular location">
    <subcellularLocation>
        <location evidence="1">Nucleus</location>
        <location evidence="1">Nucleolus</location>
    </subcellularLocation>
</comment>
<gene>
    <name evidence="9" type="ORF">BSL78_21858</name>
</gene>
<keyword evidence="3" id="KW-0698">rRNA processing</keyword>
<keyword evidence="5" id="KW-0677">Repeat</keyword>
<dbReference type="GO" id="GO:0045943">
    <property type="term" value="P:positive regulation of transcription by RNA polymerase I"/>
    <property type="evidence" value="ECO:0007669"/>
    <property type="project" value="InterPro"/>
</dbReference>
<dbReference type="PANTHER" id="PTHR44215:SF1">
    <property type="entry name" value="WD REPEAT-CONTAINING PROTEIN 75"/>
    <property type="match status" value="1"/>
</dbReference>
<keyword evidence="10" id="KW-1185">Reference proteome</keyword>
<evidence type="ECO:0000259" key="8">
    <source>
        <dbReference type="Pfam" id="PF23769"/>
    </source>
</evidence>
<evidence type="ECO:0000256" key="5">
    <source>
        <dbReference type="ARBA" id="ARBA00022737"/>
    </source>
</evidence>
<protein>
    <submittedName>
        <fullName evidence="9">Putative WD repeat-containing protein 75-like</fullName>
    </submittedName>
</protein>
<dbReference type="InterPro" id="IPR011047">
    <property type="entry name" value="Quinoprotein_ADH-like_sf"/>
</dbReference>
<proteinExistence type="predicted"/>
<evidence type="ECO:0000256" key="1">
    <source>
        <dbReference type="ARBA" id="ARBA00004604"/>
    </source>
</evidence>
<dbReference type="Pfam" id="PF23869">
    <property type="entry name" value="Beta-prop_WDR75_1st"/>
    <property type="match status" value="2"/>
</dbReference>
<dbReference type="GO" id="GO:0006364">
    <property type="term" value="P:rRNA processing"/>
    <property type="evidence" value="ECO:0007669"/>
    <property type="project" value="UniProtKB-KW"/>
</dbReference>
<organism evidence="9 10">
    <name type="scientific">Stichopus japonicus</name>
    <name type="common">Sea cucumber</name>
    <dbReference type="NCBI Taxonomy" id="307972"/>
    <lineage>
        <taxon>Eukaryota</taxon>
        <taxon>Metazoa</taxon>
        <taxon>Echinodermata</taxon>
        <taxon>Eleutherozoa</taxon>
        <taxon>Echinozoa</taxon>
        <taxon>Holothuroidea</taxon>
        <taxon>Aspidochirotacea</taxon>
        <taxon>Aspidochirotida</taxon>
        <taxon>Stichopodidae</taxon>
        <taxon>Apostichopus</taxon>
    </lineage>
</organism>
<evidence type="ECO:0000256" key="3">
    <source>
        <dbReference type="ARBA" id="ARBA00022552"/>
    </source>
</evidence>
<dbReference type="SUPFAM" id="SSF50998">
    <property type="entry name" value="Quinoprotein alcohol dehydrogenase-like"/>
    <property type="match status" value="1"/>
</dbReference>
<dbReference type="GO" id="GO:2000234">
    <property type="term" value="P:positive regulation of rRNA processing"/>
    <property type="evidence" value="ECO:0007669"/>
    <property type="project" value="TreeGrafter"/>
</dbReference>
<dbReference type="InterPro" id="IPR036322">
    <property type="entry name" value="WD40_repeat_dom_sf"/>
</dbReference>
<dbReference type="PANTHER" id="PTHR44215">
    <property type="entry name" value="WD REPEAT-CONTAINING PROTEIN 75"/>
    <property type="match status" value="1"/>
</dbReference>
<dbReference type="InterPro" id="IPR001680">
    <property type="entry name" value="WD40_rpt"/>
</dbReference>
<evidence type="ECO:0000313" key="10">
    <source>
        <dbReference type="Proteomes" id="UP000230750"/>
    </source>
</evidence>
<comment type="caution">
    <text evidence="9">The sequence shown here is derived from an EMBL/GenBank/DDBJ whole genome shotgun (WGS) entry which is preliminary data.</text>
</comment>
<keyword evidence="6" id="KW-0804">Transcription</keyword>
<dbReference type="Pfam" id="PF23769">
    <property type="entry name" value="Beta-prop_WDR75_2nd"/>
    <property type="match status" value="1"/>
</dbReference>
<evidence type="ECO:0000256" key="7">
    <source>
        <dbReference type="ARBA" id="ARBA00023242"/>
    </source>
</evidence>
<name>A0A2G8JZW3_STIJA</name>
<sequence length="787" mass="88421">MAASFDSMNATQLVTGGASLVNKRPIFTNDSKKSESTVLQQKVCPESYCHSDVVTNVSCNPHNKLQATTCSLDGTVRQWDIIDGALLTTFTFPWPIYSMLVHETFPTDQFYLCKQKFVGTFEKFSQNTVLMLAFFFNLDSGIFTFVCRNRDRRSANLFYTDANISRGDKGRSEVIFSQLTGECEKLTVVSGNGEFIAGIDDNFLLLYFLKGKKRPTRFKAGSHPLTCLASHPTKSTVAVGNEAGHIIIITNLHRNIISNLEHWHANRVEDLCFSPEGVFLYSVGHECVLVDWNLEKGVKSFLPRLGAPINHVSCAASNALKAVCLLDNAILILSQNVIQQTIQGISRSKLYYPTSYIPCGLLLDPRTNALVKNGRKGHLHFYNIEDDTSLVSIDITGENYVSGNTLDNIRMYTDVVQAAFSMKGDWLATVEEQRAADIRDVQCRVKFWIFDKQKQSFLLNTTVERPHDADVNALEFQPWQKNREGNNPVAVTASLDGKFKVWRYGDNFNNYKKSKCWNCDCVGFYKDAVPSDVSFSSDGSLLSVSFNVTITLWEPDANVLTKTLCHTLSNLPIRKLEFGRGQSSHMLICATSDRITSWNMLSCHVQWSVQLACKLLISDPYSELMASVDSSNKLFVFQAGHSKPLFFMDCRNSIISATFVPRTKSSLGLKEDNLLPWQKHSQLYLMTEEEEIVAIVTKEEAELYNKKQRFQNNLEESLPSTPFAEFLQSHGNRGSGIRKATTDILKKYVGDDTLVKEMVMTPPHILPPVRTLATTFLHSLLLPSDSK</sequence>
<evidence type="ECO:0000256" key="4">
    <source>
        <dbReference type="ARBA" id="ARBA00022574"/>
    </source>
</evidence>
<dbReference type="InterPro" id="IPR053826">
    <property type="entry name" value="WDR75"/>
</dbReference>
<reference evidence="9 10" key="1">
    <citation type="journal article" date="2017" name="PLoS Biol.">
        <title>The sea cucumber genome provides insights into morphological evolution and visceral regeneration.</title>
        <authorList>
            <person name="Zhang X."/>
            <person name="Sun L."/>
            <person name="Yuan J."/>
            <person name="Sun Y."/>
            <person name="Gao Y."/>
            <person name="Zhang L."/>
            <person name="Li S."/>
            <person name="Dai H."/>
            <person name="Hamel J.F."/>
            <person name="Liu C."/>
            <person name="Yu Y."/>
            <person name="Liu S."/>
            <person name="Lin W."/>
            <person name="Guo K."/>
            <person name="Jin S."/>
            <person name="Xu P."/>
            <person name="Storey K.B."/>
            <person name="Huan P."/>
            <person name="Zhang T."/>
            <person name="Zhou Y."/>
            <person name="Zhang J."/>
            <person name="Lin C."/>
            <person name="Li X."/>
            <person name="Xing L."/>
            <person name="Huo D."/>
            <person name="Sun M."/>
            <person name="Wang L."/>
            <person name="Mercier A."/>
            <person name="Li F."/>
            <person name="Yang H."/>
            <person name="Xiang J."/>
        </authorList>
    </citation>
    <scope>NUCLEOTIDE SEQUENCE [LARGE SCALE GENOMIC DNA]</scope>
    <source>
        <strain evidence="9">Shaxun</strain>
        <tissue evidence="9">Muscle</tissue>
    </source>
</reference>
<keyword evidence="7" id="KW-0539">Nucleus</keyword>
<keyword evidence="4" id="KW-0853">WD repeat</keyword>
<dbReference type="OrthoDB" id="4096at2759"/>
<keyword evidence="2" id="KW-0690">Ribosome biogenesis</keyword>
<dbReference type="EMBL" id="MRZV01001032">
    <property type="protein sequence ID" value="PIK41296.1"/>
    <property type="molecule type" value="Genomic_DNA"/>
</dbReference>
<dbReference type="GO" id="GO:0032040">
    <property type="term" value="C:small-subunit processome"/>
    <property type="evidence" value="ECO:0007669"/>
    <property type="project" value="InterPro"/>
</dbReference>
<dbReference type="STRING" id="307972.A0A2G8JZW3"/>
<evidence type="ECO:0000256" key="6">
    <source>
        <dbReference type="ARBA" id="ARBA00023163"/>
    </source>
</evidence>
<dbReference type="GO" id="GO:0003723">
    <property type="term" value="F:RNA binding"/>
    <property type="evidence" value="ECO:0007669"/>
    <property type="project" value="InterPro"/>
</dbReference>